<proteinExistence type="predicted"/>
<accession>A0ABV9NVD3</accession>
<dbReference type="InterPro" id="IPR002937">
    <property type="entry name" value="Amino_oxidase"/>
</dbReference>
<dbReference type="EMBL" id="JBHSGK010000004">
    <property type="protein sequence ID" value="MFC4736117.1"/>
    <property type="molecule type" value="Genomic_DNA"/>
</dbReference>
<dbReference type="PANTHER" id="PTHR16128">
    <property type="entry name" value="FAD/NAD(P)-BINDING OXIDOREDUCTASE FAMILY PROTEIN"/>
    <property type="match status" value="1"/>
</dbReference>
<dbReference type="Gene3D" id="3.50.50.60">
    <property type="entry name" value="FAD/NAD(P)-binding domain"/>
    <property type="match status" value="1"/>
</dbReference>
<evidence type="ECO:0000313" key="3">
    <source>
        <dbReference type="Proteomes" id="UP001595896"/>
    </source>
</evidence>
<dbReference type="Pfam" id="PF01593">
    <property type="entry name" value="Amino_oxidase"/>
    <property type="match status" value="1"/>
</dbReference>
<name>A0ABV9NVD3_9BACI</name>
<organism evidence="2 3">
    <name type="scientific">Bacillus daqingensis</name>
    <dbReference type="NCBI Taxonomy" id="872396"/>
    <lineage>
        <taxon>Bacteria</taxon>
        <taxon>Bacillati</taxon>
        <taxon>Bacillota</taxon>
        <taxon>Bacilli</taxon>
        <taxon>Bacillales</taxon>
        <taxon>Bacillaceae</taxon>
        <taxon>Bacillus</taxon>
    </lineage>
</organism>
<dbReference type="InterPro" id="IPR036188">
    <property type="entry name" value="FAD/NAD-bd_sf"/>
</dbReference>
<feature type="domain" description="Amine oxidase" evidence="1">
    <location>
        <begin position="83"/>
        <end position="316"/>
    </location>
</feature>
<keyword evidence="3" id="KW-1185">Reference proteome</keyword>
<dbReference type="PANTHER" id="PTHR16128:SF5">
    <property type="entry name" value="FAD_NAD(P)-BINDING OXIDOREDUCTASE FAMILY PROTEIN"/>
    <property type="match status" value="1"/>
</dbReference>
<comment type="caution">
    <text evidence="2">The sequence shown here is derived from an EMBL/GenBank/DDBJ whole genome shotgun (WGS) entry which is preliminary data.</text>
</comment>
<protein>
    <submittedName>
        <fullName evidence="2">NAD(P)/FAD-dependent oxidoreductase</fullName>
    </submittedName>
</protein>
<reference evidence="3" key="1">
    <citation type="journal article" date="2019" name="Int. J. Syst. Evol. Microbiol.">
        <title>The Global Catalogue of Microorganisms (GCM) 10K type strain sequencing project: providing services to taxonomists for standard genome sequencing and annotation.</title>
        <authorList>
            <consortium name="The Broad Institute Genomics Platform"/>
            <consortium name="The Broad Institute Genome Sequencing Center for Infectious Disease"/>
            <person name="Wu L."/>
            <person name="Ma J."/>
        </authorList>
    </citation>
    <scope>NUCLEOTIDE SEQUENCE [LARGE SCALE GENOMIC DNA]</scope>
    <source>
        <strain evidence="3">JCM 12165</strain>
    </source>
</reference>
<dbReference type="Pfam" id="PF13450">
    <property type="entry name" value="NAD_binding_8"/>
    <property type="match status" value="1"/>
</dbReference>
<dbReference type="SUPFAM" id="SSF51905">
    <property type="entry name" value="FAD/NAD(P)-binding domain"/>
    <property type="match status" value="1"/>
</dbReference>
<dbReference type="Proteomes" id="UP001595896">
    <property type="component" value="Unassembled WGS sequence"/>
</dbReference>
<evidence type="ECO:0000313" key="2">
    <source>
        <dbReference type="EMBL" id="MFC4736117.1"/>
    </source>
</evidence>
<sequence>MQIAIAGAGLAGVFAAQTLAAAGHEPFLIDKGRSAGGRMATRRIGQGRADHGAQFFTVRTEIFQKEVDRWLERGQVKKWFGDDHPRYMAPDGMNTLVKQMASAFDLHLEEKIVRMEAEADSILLAADSGSIFPADAGIVTFPPPQTAELMHRSAIPGTKETVKTLEMLTFRPAIVGLVTLKQPAEAGSHGMLDRDLPEGIEKIIAADQKGLTSEPILSVYMTADWSRRYLDEPDEKAAEALNNSLAEWKQLEVKDLQVKRWRYSEAEQTHAGAWLQAESLPLYFAGDAFLHRDDASGRTRVESAVLSGIAAAEALIKQHG</sequence>
<gene>
    <name evidence="2" type="ORF">ACFO4L_05900</name>
</gene>
<dbReference type="RefSeq" id="WP_377908774.1">
    <property type="nucleotide sequence ID" value="NZ_JBHSGK010000004.1"/>
</dbReference>
<dbReference type="Gene3D" id="3.90.660.10">
    <property type="match status" value="1"/>
</dbReference>
<evidence type="ECO:0000259" key="1">
    <source>
        <dbReference type="Pfam" id="PF01593"/>
    </source>
</evidence>